<proteinExistence type="predicted"/>
<reference evidence="2 3" key="1">
    <citation type="submission" date="2022-11" db="EMBL/GenBank/DDBJ databases">
        <title>Mucor velutinosus strain NIH1002 WGS.</title>
        <authorList>
            <person name="Subramanian P."/>
            <person name="Mullikin J.C."/>
            <person name="Segre J.A."/>
            <person name="Zelazny A.M."/>
        </authorList>
    </citation>
    <scope>NUCLEOTIDE SEQUENCE [LARGE SCALE GENOMIC DNA]</scope>
    <source>
        <strain evidence="2 3">NIH1002</strain>
    </source>
</reference>
<dbReference type="GeneID" id="89947635"/>
<evidence type="ECO:0000313" key="2">
    <source>
        <dbReference type="EMBL" id="KAK4511934.1"/>
    </source>
</evidence>
<name>A0AAN7D8L8_9FUNG</name>
<dbReference type="EMBL" id="JASEJX010000025">
    <property type="protein sequence ID" value="KAK4511934.1"/>
    <property type="molecule type" value="Genomic_DNA"/>
</dbReference>
<gene>
    <name evidence="2" type="ORF">ATC70_003933</name>
</gene>
<dbReference type="Proteomes" id="UP001304243">
    <property type="component" value="Unassembled WGS sequence"/>
</dbReference>
<evidence type="ECO:0000256" key="1">
    <source>
        <dbReference type="SAM" id="MobiDB-lite"/>
    </source>
</evidence>
<dbReference type="AlphaFoldDB" id="A0AAN7D8L8"/>
<feature type="region of interest" description="Disordered" evidence="1">
    <location>
        <begin position="422"/>
        <end position="446"/>
    </location>
</feature>
<keyword evidence="3" id="KW-1185">Reference proteome</keyword>
<protein>
    <submittedName>
        <fullName evidence="2">Uncharacterized protein</fullName>
    </submittedName>
</protein>
<evidence type="ECO:0000313" key="3">
    <source>
        <dbReference type="Proteomes" id="UP001304243"/>
    </source>
</evidence>
<organism evidence="2 3">
    <name type="scientific">Mucor velutinosus</name>
    <dbReference type="NCBI Taxonomy" id="708070"/>
    <lineage>
        <taxon>Eukaryota</taxon>
        <taxon>Fungi</taxon>
        <taxon>Fungi incertae sedis</taxon>
        <taxon>Mucoromycota</taxon>
        <taxon>Mucoromycotina</taxon>
        <taxon>Mucoromycetes</taxon>
        <taxon>Mucorales</taxon>
        <taxon>Mucorineae</taxon>
        <taxon>Mucoraceae</taxon>
        <taxon>Mucor</taxon>
    </lineage>
</organism>
<dbReference type="RefSeq" id="XP_064678600.1">
    <property type="nucleotide sequence ID" value="XM_064823288.1"/>
</dbReference>
<sequence>MFSLRQKWKSIGQKDIEPAKEDASNSSSISSASGQPSLQQQQSIYQHAPSEVFDIKLEAGGGSAERLRIPANEPSSHVSSTSDHSIAKQPSTKPIDIKYFVPKNIEPEGLSQSVMISDHDYIHRQLVKRYKRNEGHGLTSQHTALYQETIQESSNEDLGYLSTDDEYNEEDSLSVAAAIANSLFSKSAPLLSSMSNYPRYAWSTIALPNQDHNTKNDTFSPLFPIKEDQCSSKAELQLNKDQVEVYMNQDFDANGEKQLEAANEKESKEWIEEANKCYGEVSAEERKLFLDQLCAANLETPWDRAHRTEYAVERLKKNEFIHALFKRHAVPMKVTNISRNLRFKQIQHRLHNPNILYMQYIRNTQTVFAIFRCYTEMMKVIDRLNCTTISGKKIVCRPSSYAEYDKACEDELNRKFRQKKMKAAKKSGKRNKKAKKSNNKYQKSAASKLAYTNNNAKQQNNAKERTKQPKLKNYISSHHLSSPAYFYPCYCVQCTKLFPYSAKN</sequence>
<feature type="region of interest" description="Disordered" evidence="1">
    <location>
        <begin position="1"/>
        <end position="45"/>
    </location>
</feature>
<feature type="compositionally biased region" description="Basic residues" evidence="1">
    <location>
        <begin position="422"/>
        <end position="438"/>
    </location>
</feature>
<feature type="compositionally biased region" description="Basic and acidic residues" evidence="1">
    <location>
        <begin position="12"/>
        <end position="23"/>
    </location>
</feature>
<accession>A0AAN7D8L8</accession>
<feature type="compositionally biased region" description="Low complexity" evidence="1">
    <location>
        <begin position="24"/>
        <end position="43"/>
    </location>
</feature>
<comment type="caution">
    <text evidence="2">The sequence shown here is derived from an EMBL/GenBank/DDBJ whole genome shotgun (WGS) entry which is preliminary data.</text>
</comment>